<dbReference type="CDD" id="cd02573">
    <property type="entry name" value="PseudoU_synth_EcTruB"/>
    <property type="match status" value="1"/>
</dbReference>
<evidence type="ECO:0000313" key="8">
    <source>
        <dbReference type="EMBL" id="APG26909.1"/>
    </source>
</evidence>
<dbReference type="Pfam" id="PF01509">
    <property type="entry name" value="TruB_N"/>
    <property type="match status" value="1"/>
</dbReference>
<protein>
    <recommendedName>
        <fullName evidence="5">tRNA pseudouridine synthase B</fullName>
        <ecNumber evidence="5">5.4.99.25</ecNumber>
    </recommendedName>
    <alternativeName>
        <fullName evidence="5">tRNA pseudouridine(55) synthase</fullName>
        <shortName evidence="5">Psi55 synthase</shortName>
    </alternativeName>
    <alternativeName>
        <fullName evidence="5">tRNA pseudouridylate synthase</fullName>
    </alternativeName>
    <alternativeName>
        <fullName evidence="5">tRNA-uridine isomerase</fullName>
    </alternativeName>
</protein>
<dbReference type="InterPro" id="IPR032819">
    <property type="entry name" value="TruB_C"/>
</dbReference>
<evidence type="ECO:0000259" key="6">
    <source>
        <dbReference type="Pfam" id="PF01509"/>
    </source>
</evidence>
<accession>A0A1L3GLV1</accession>
<dbReference type="InterPro" id="IPR014780">
    <property type="entry name" value="tRNA_psdUridine_synth_TruB"/>
</dbReference>
<keyword evidence="4 5" id="KW-0413">Isomerase</keyword>
<evidence type="ECO:0000256" key="4">
    <source>
        <dbReference type="ARBA" id="ARBA00023235"/>
    </source>
</evidence>
<dbReference type="NCBIfam" id="TIGR00431">
    <property type="entry name" value="TruB"/>
    <property type="match status" value="1"/>
</dbReference>
<dbReference type="GO" id="GO:0031119">
    <property type="term" value="P:tRNA pseudouridine synthesis"/>
    <property type="evidence" value="ECO:0007669"/>
    <property type="project" value="UniProtKB-UniRule"/>
</dbReference>
<dbReference type="STRING" id="1842532.A7E78_03085"/>
<dbReference type="GO" id="GO:1990481">
    <property type="term" value="P:mRNA pseudouridine synthesis"/>
    <property type="evidence" value="ECO:0007669"/>
    <property type="project" value="TreeGrafter"/>
</dbReference>
<evidence type="ECO:0000256" key="3">
    <source>
        <dbReference type="ARBA" id="ARBA00022694"/>
    </source>
</evidence>
<dbReference type="EC" id="5.4.99.25" evidence="5"/>
<evidence type="ECO:0000256" key="2">
    <source>
        <dbReference type="ARBA" id="ARBA00005642"/>
    </source>
</evidence>
<dbReference type="GO" id="GO:0003723">
    <property type="term" value="F:RNA binding"/>
    <property type="evidence" value="ECO:0007669"/>
    <property type="project" value="InterPro"/>
</dbReference>
<name>A0A1L3GLV1_9BACT</name>
<dbReference type="RefSeq" id="WP_072282871.1">
    <property type="nucleotide sequence ID" value="NZ_CP015519.1"/>
</dbReference>
<sequence>MNGVLIVDKPAGMTSHDVVRRLRRICQTRRVGHSGTLDPMATGLMLVAVGEGTRVVQFLVEGDKTYQATLQFGCETTTQDAEGEITLQCPVDHLEDTAVLQACQEMVGEIQQIPPMYSAIKIKGVALHRLARQGIEIERPARSVHIHRITVNDLALPSLSFEVECSKGTYIRTLCHDLGRKLNTAAHLSSLRRIRSGSFDIKEAVTLDWLEQASSKDISGKFLSLASALRDYPACEVNEEGCKKLRHGIPPLLEHLAVEPEFDEGQKVLLTSKGQALAMAHFAPSRSKEKRGDFELLRVFSGG</sequence>
<dbReference type="EMBL" id="CP015519">
    <property type="protein sequence ID" value="APG26909.1"/>
    <property type="molecule type" value="Genomic_DNA"/>
</dbReference>
<evidence type="ECO:0000256" key="1">
    <source>
        <dbReference type="ARBA" id="ARBA00000385"/>
    </source>
</evidence>
<reference evidence="8 9" key="1">
    <citation type="journal article" date="2017" name="Genome Announc.">
        <title>Complete Genome Sequences of Two Acetylene-Fermenting Pelobacter acetylenicus Strains.</title>
        <authorList>
            <person name="Sutton J.M."/>
            <person name="Baesman S.M."/>
            <person name="Fierst J.L."/>
            <person name="Poret-Peterson A.T."/>
            <person name="Oremland R.S."/>
            <person name="Dunlap D.S."/>
            <person name="Akob D.M."/>
        </authorList>
    </citation>
    <scope>NUCLEOTIDE SEQUENCE [LARGE SCALE GENOMIC DNA]</scope>
    <source>
        <strain evidence="8 9">SFB93</strain>
    </source>
</reference>
<evidence type="ECO:0000259" key="7">
    <source>
        <dbReference type="Pfam" id="PF16198"/>
    </source>
</evidence>
<dbReference type="Gene3D" id="3.30.2350.10">
    <property type="entry name" value="Pseudouridine synthase"/>
    <property type="match status" value="1"/>
</dbReference>
<gene>
    <name evidence="5" type="primary">truB</name>
    <name evidence="8" type="ORF">A7E78_03085</name>
</gene>
<dbReference type="PANTHER" id="PTHR13767:SF2">
    <property type="entry name" value="PSEUDOURIDYLATE SYNTHASE TRUB1"/>
    <property type="match status" value="1"/>
</dbReference>
<dbReference type="FunFam" id="3.30.2350.10:FF:000011">
    <property type="entry name" value="tRNA pseudouridine synthase B"/>
    <property type="match status" value="1"/>
</dbReference>
<dbReference type="InterPro" id="IPR002501">
    <property type="entry name" value="PsdUridine_synth_N"/>
</dbReference>
<comment type="function">
    <text evidence="5">Responsible for synthesis of pseudouridine from uracil-55 in the psi GC loop of transfer RNAs.</text>
</comment>
<evidence type="ECO:0000313" key="9">
    <source>
        <dbReference type="Proteomes" id="UP000182517"/>
    </source>
</evidence>
<dbReference type="OrthoDB" id="9802309at2"/>
<dbReference type="GO" id="GO:0160148">
    <property type="term" value="F:tRNA pseudouridine(55) synthase activity"/>
    <property type="evidence" value="ECO:0007669"/>
    <property type="project" value="UniProtKB-EC"/>
</dbReference>
<comment type="catalytic activity">
    <reaction evidence="1 5">
        <text>uridine(55) in tRNA = pseudouridine(55) in tRNA</text>
        <dbReference type="Rhea" id="RHEA:42532"/>
        <dbReference type="Rhea" id="RHEA-COMP:10101"/>
        <dbReference type="Rhea" id="RHEA-COMP:10102"/>
        <dbReference type="ChEBI" id="CHEBI:65314"/>
        <dbReference type="ChEBI" id="CHEBI:65315"/>
        <dbReference type="EC" id="5.4.99.25"/>
    </reaction>
</comment>
<feature type="active site" description="Nucleophile" evidence="5">
    <location>
        <position position="38"/>
    </location>
</feature>
<feature type="domain" description="tRNA pseudouridylate synthase B C-terminal" evidence="7">
    <location>
        <begin position="172"/>
        <end position="215"/>
    </location>
</feature>
<comment type="similarity">
    <text evidence="2 5">Belongs to the pseudouridine synthase TruB family. Type 1 subfamily.</text>
</comment>
<dbReference type="Proteomes" id="UP000182517">
    <property type="component" value="Chromosome"/>
</dbReference>
<dbReference type="HAMAP" id="MF_01080">
    <property type="entry name" value="TruB_bact"/>
    <property type="match status" value="1"/>
</dbReference>
<organism evidence="8 9">
    <name type="scientific">Syntrophotalea acetylenivorans</name>
    <dbReference type="NCBI Taxonomy" id="1842532"/>
    <lineage>
        <taxon>Bacteria</taxon>
        <taxon>Pseudomonadati</taxon>
        <taxon>Thermodesulfobacteriota</taxon>
        <taxon>Desulfuromonadia</taxon>
        <taxon>Desulfuromonadales</taxon>
        <taxon>Syntrophotaleaceae</taxon>
        <taxon>Syntrophotalea</taxon>
    </lineage>
</organism>
<keyword evidence="9" id="KW-1185">Reference proteome</keyword>
<evidence type="ECO:0000256" key="5">
    <source>
        <dbReference type="HAMAP-Rule" id="MF_01080"/>
    </source>
</evidence>
<keyword evidence="3 5" id="KW-0819">tRNA processing</keyword>
<dbReference type="SUPFAM" id="SSF55120">
    <property type="entry name" value="Pseudouridine synthase"/>
    <property type="match status" value="1"/>
</dbReference>
<dbReference type="Pfam" id="PF16198">
    <property type="entry name" value="TruB_C_2"/>
    <property type="match status" value="1"/>
</dbReference>
<dbReference type="InterPro" id="IPR020103">
    <property type="entry name" value="PsdUridine_synth_cat_dom_sf"/>
</dbReference>
<dbReference type="KEGG" id="pef:A7E78_03085"/>
<dbReference type="PANTHER" id="PTHR13767">
    <property type="entry name" value="TRNA-PSEUDOURIDINE SYNTHASE"/>
    <property type="match status" value="1"/>
</dbReference>
<dbReference type="AlphaFoldDB" id="A0A1L3GLV1"/>
<feature type="domain" description="Pseudouridine synthase II N-terminal" evidence="6">
    <location>
        <begin position="23"/>
        <end position="171"/>
    </location>
</feature>
<proteinExistence type="inferred from homology"/>